<gene>
    <name evidence="7" type="ORF">Lalb_Chr03g0040351</name>
</gene>
<name>A0A6A4QWE5_LUPAL</name>
<dbReference type="InterPro" id="IPR009606">
    <property type="entry name" value="DEAL/Modifying_wall_lignin1/2"/>
</dbReference>
<comment type="caution">
    <text evidence="7">The sequence shown here is derived from an EMBL/GenBank/DDBJ whole genome shotgun (WGS) entry which is preliminary data.</text>
</comment>
<evidence type="ECO:0000256" key="5">
    <source>
        <dbReference type="ARBA" id="ARBA00023136"/>
    </source>
</evidence>
<keyword evidence="4" id="KW-1133">Transmembrane helix</keyword>
<accession>A0A6A4QWE5</accession>
<keyword evidence="2" id="KW-0812">Transmembrane</keyword>
<dbReference type="PANTHER" id="PTHR31769">
    <property type="entry name" value="OS07G0462200 PROTEIN-RELATED"/>
    <property type="match status" value="1"/>
</dbReference>
<dbReference type="GO" id="GO:0012505">
    <property type="term" value="C:endomembrane system"/>
    <property type="evidence" value="ECO:0007669"/>
    <property type="project" value="UniProtKB-SubCell"/>
</dbReference>
<evidence type="ECO:0000256" key="3">
    <source>
        <dbReference type="ARBA" id="ARBA00022729"/>
    </source>
</evidence>
<evidence type="ECO:0000313" key="7">
    <source>
        <dbReference type="EMBL" id="KAE9617889.1"/>
    </source>
</evidence>
<evidence type="ECO:0000313" key="8">
    <source>
        <dbReference type="Proteomes" id="UP000447434"/>
    </source>
</evidence>
<comment type="similarity">
    <text evidence="6">Belongs to the DESIGUAL family.</text>
</comment>
<evidence type="ECO:0000256" key="2">
    <source>
        <dbReference type="ARBA" id="ARBA00022692"/>
    </source>
</evidence>
<keyword evidence="8" id="KW-1185">Reference proteome</keyword>
<evidence type="ECO:0000256" key="6">
    <source>
        <dbReference type="ARBA" id="ARBA00029467"/>
    </source>
</evidence>
<reference evidence="8" key="1">
    <citation type="journal article" date="2020" name="Nat. Commun.">
        <title>Genome sequence of the cluster root forming white lupin.</title>
        <authorList>
            <person name="Hufnagel B."/>
            <person name="Marques A."/>
            <person name="Soriano A."/>
            <person name="Marques L."/>
            <person name="Divol F."/>
            <person name="Doumas P."/>
            <person name="Sallet E."/>
            <person name="Mancinotti D."/>
            <person name="Carrere S."/>
            <person name="Marande W."/>
            <person name="Arribat S."/>
            <person name="Keller J."/>
            <person name="Huneau C."/>
            <person name="Blein T."/>
            <person name="Aime D."/>
            <person name="Laguerre M."/>
            <person name="Taylor J."/>
            <person name="Schubert V."/>
            <person name="Nelson M."/>
            <person name="Geu-Flores F."/>
            <person name="Crespi M."/>
            <person name="Gallardo-Guerrero K."/>
            <person name="Delaux P.-M."/>
            <person name="Salse J."/>
            <person name="Berges H."/>
            <person name="Guyot R."/>
            <person name="Gouzy J."/>
            <person name="Peret B."/>
        </authorList>
    </citation>
    <scope>NUCLEOTIDE SEQUENCE [LARGE SCALE GENOMIC DNA]</scope>
    <source>
        <strain evidence="8">cv. Amiga</strain>
    </source>
</reference>
<comment type="subcellular location">
    <subcellularLocation>
        <location evidence="1">Endomembrane system</location>
        <topology evidence="1">Multi-pass membrane protein</topology>
    </subcellularLocation>
</comment>
<sequence>MYFLRFTTRLAATMLLWPTITEQIHLSHNVHSNVNYECPIAKTGLLGGGAFLSLDASLFWLINLC</sequence>
<keyword evidence="3" id="KW-0732">Signal</keyword>
<dbReference type="Pfam" id="PF06749">
    <property type="entry name" value="DUF1218"/>
    <property type="match status" value="1"/>
</dbReference>
<organism evidence="7 8">
    <name type="scientific">Lupinus albus</name>
    <name type="common">White lupine</name>
    <name type="synonym">Lupinus termis</name>
    <dbReference type="NCBI Taxonomy" id="3870"/>
    <lineage>
        <taxon>Eukaryota</taxon>
        <taxon>Viridiplantae</taxon>
        <taxon>Streptophyta</taxon>
        <taxon>Embryophyta</taxon>
        <taxon>Tracheophyta</taxon>
        <taxon>Spermatophyta</taxon>
        <taxon>Magnoliopsida</taxon>
        <taxon>eudicotyledons</taxon>
        <taxon>Gunneridae</taxon>
        <taxon>Pentapetalae</taxon>
        <taxon>rosids</taxon>
        <taxon>fabids</taxon>
        <taxon>Fabales</taxon>
        <taxon>Fabaceae</taxon>
        <taxon>Papilionoideae</taxon>
        <taxon>50 kb inversion clade</taxon>
        <taxon>genistoids sensu lato</taxon>
        <taxon>core genistoids</taxon>
        <taxon>Genisteae</taxon>
        <taxon>Lupinus</taxon>
    </lineage>
</organism>
<proteinExistence type="inferred from homology"/>
<keyword evidence="5" id="KW-0472">Membrane</keyword>
<dbReference type="AlphaFoldDB" id="A0A6A4QWE5"/>
<evidence type="ECO:0000256" key="4">
    <source>
        <dbReference type="ARBA" id="ARBA00022989"/>
    </source>
</evidence>
<dbReference type="EMBL" id="WOCE01000003">
    <property type="protein sequence ID" value="KAE9617889.1"/>
    <property type="molecule type" value="Genomic_DNA"/>
</dbReference>
<evidence type="ECO:0000256" key="1">
    <source>
        <dbReference type="ARBA" id="ARBA00004127"/>
    </source>
</evidence>
<dbReference type="Proteomes" id="UP000447434">
    <property type="component" value="Chromosome 3"/>
</dbReference>
<dbReference type="InterPro" id="IPR052222">
    <property type="entry name" value="DESIGUAL"/>
</dbReference>
<dbReference type="OrthoDB" id="1931917at2759"/>
<protein>
    <submittedName>
        <fullName evidence="7">Uncharacterized protein</fullName>
    </submittedName>
</protein>